<proteinExistence type="inferred from homology"/>
<dbReference type="InterPro" id="IPR044861">
    <property type="entry name" value="IPNS-like_FE2OG_OXY"/>
</dbReference>
<dbReference type="SUPFAM" id="SSF51197">
    <property type="entry name" value="Clavaminate synthase-like"/>
    <property type="match status" value="1"/>
</dbReference>
<dbReference type="InterPro" id="IPR026992">
    <property type="entry name" value="DIOX_N"/>
</dbReference>
<name>A0ABW3FY92_9PSEU</name>
<sequence length="350" mass="37725">MANDHSGGTLEVPVIDIAGWTRGGRVDRAAVAAAIDEAARTVGFMQVIGHGIPEAAATGLADAIDAFFALPMADKLALRAPSPEINRGYSPPRAEKVSLSLGVGTPEDLFEAFNVGAEAADYPDERLPAAHYPDNIWPDLPDFRAAVDTWRGYAGALTRQLTDVFAHALGLPEGHFRRFTGHSVDLLRMNHYMLPDAETTVDRDQMGMGAHTDFGIVTALWADPVPGLQILDGDGRWRDVLPMRGALLVNLGDALARWTNDQWMSTMHRVLPPTDEQGRLVRRRSAAYFHDGDYDAVISPLPGCVPEGAAPLYAPTTIGEHIAAKLAGSRGLTPNPSAEREAARLTRGEQ</sequence>
<dbReference type="Proteomes" id="UP001597018">
    <property type="component" value="Unassembled WGS sequence"/>
</dbReference>
<evidence type="ECO:0000256" key="4">
    <source>
        <dbReference type="SAM" id="MobiDB-lite"/>
    </source>
</evidence>
<evidence type="ECO:0000256" key="1">
    <source>
        <dbReference type="ARBA" id="ARBA00004792"/>
    </source>
</evidence>
<evidence type="ECO:0000313" key="7">
    <source>
        <dbReference type="Proteomes" id="UP001597018"/>
    </source>
</evidence>
<evidence type="ECO:0000256" key="2">
    <source>
        <dbReference type="ARBA" id="ARBA00023194"/>
    </source>
</evidence>
<dbReference type="PRINTS" id="PR00682">
    <property type="entry name" value="IPNSYNTHASE"/>
</dbReference>
<feature type="region of interest" description="Disordered" evidence="4">
    <location>
        <begin position="328"/>
        <end position="350"/>
    </location>
</feature>
<dbReference type="InterPro" id="IPR005123">
    <property type="entry name" value="Oxoglu/Fe-dep_dioxygenase_dom"/>
</dbReference>
<dbReference type="InterPro" id="IPR027443">
    <property type="entry name" value="IPNS-like_sf"/>
</dbReference>
<evidence type="ECO:0000313" key="6">
    <source>
        <dbReference type="EMBL" id="MFD0923402.1"/>
    </source>
</evidence>
<dbReference type="RefSeq" id="WP_263249302.1">
    <property type="nucleotide sequence ID" value="NZ_BAABLT010000056.1"/>
</dbReference>
<accession>A0ABW3FY92</accession>
<comment type="similarity">
    <text evidence="3">Belongs to the iron/ascorbate-dependent oxidoreductase family.</text>
</comment>
<protein>
    <submittedName>
        <fullName evidence="6">Isopenicillin N synthase family dioxygenase</fullName>
    </submittedName>
</protein>
<keyword evidence="3" id="KW-0560">Oxidoreductase</keyword>
<comment type="pathway">
    <text evidence="1">Antibiotic biosynthesis.</text>
</comment>
<keyword evidence="2" id="KW-0045">Antibiotic biosynthesis</keyword>
<organism evidence="6 7">
    <name type="scientific">Saccharopolyspora rosea</name>
    <dbReference type="NCBI Taxonomy" id="524884"/>
    <lineage>
        <taxon>Bacteria</taxon>
        <taxon>Bacillati</taxon>
        <taxon>Actinomycetota</taxon>
        <taxon>Actinomycetes</taxon>
        <taxon>Pseudonocardiales</taxon>
        <taxon>Pseudonocardiaceae</taxon>
        <taxon>Saccharopolyspora</taxon>
    </lineage>
</organism>
<dbReference type="Gene3D" id="2.60.120.330">
    <property type="entry name" value="B-lactam Antibiotic, Isopenicillin N Synthase, Chain"/>
    <property type="match status" value="1"/>
</dbReference>
<evidence type="ECO:0000259" key="5">
    <source>
        <dbReference type="PROSITE" id="PS51471"/>
    </source>
</evidence>
<evidence type="ECO:0000256" key="3">
    <source>
        <dbReference type="RuleBase" id="RU003682"/>
    </source>
</evidence>
<dbReference type="PANTHER" id="PTHR47990">
    <property type="entry name" value="2-OXOGLUTARATE (2OG) AND FE(II)-DEPENDENT OXYGENASE SUPERFAMILY PROTEIN-RELATED"/>
    <property type="match status" value="1"/>
</dbReference>
<dbReference type="Pfam" id="PF03171">
    <property type="entry name" value="2OG-FeII_Oxy"/>
    <property type="match status" value="1"/>
</dbReference>
<keyword evidence="7" id="KW-1185">Reference proteome</keyword>
<dbReference type="InterPro" id="IPR050231">
    <property type="entry name" value="Iron_ascorbate_oxido_reductase"/>
</dbReference>
<feature type="compositionally biased region" description="Basic and acidic residues" evidence="4">
    <location>
        <begin position="338"/>
        <end position="350"/>
    </location>
</feature>
<dbReference type="Pfam" id="PF14226">
    <property type="entry name" value="DIOX_N"/>
    <property type="match status" value="1"/>
</dbReference>
<reference evidence="7" key="1">
    <citation type="journal article" date="2019" name="Int. J. Syst. Evol. Microbiol.">
        <title>The Global Catalogue of Microorganisms (GCM) 10K type strain sequencing project: providing services to taxonomists for standard genome sequencing and annotation.</title>
        <authorList>
            <consortium name="The Broad Institute Genomics Platform"/>
            <consortium name="The Broad Institute Genome Sequencing Center for Infectious Disease"/>
            <person name="Wu L."/>
            <person name="Ma J."/>
        </authorList>
    </citation>
    <scope>NUCLEOTIDE SEQUENCE [LARGE SCALE GENOMIC DNA]</scope>
    <source>
        <strain evidence="7">CCUG 56401</strain>
    </source>
</reference>
<dbReference type="EMBL" id="JBHTIW010000033">
    <property type="protein sequence ID" value="MFD0923402.1"/>
    <property type="molecule type" value="Genomic_DNA"/>
</dbReference>
<gene>
    <name evidence="6" type="ORF">ACFQ16_26970</name>
</gene>
<keyword evidence="6" id="KW-0223">Dioxygenase</keyword>
<comment type="caution">
    <text evidence="6">The sequence shown here is derived from an EMBL/GenBank/DDBJ whole genome shotgun (WGS) entry which is preliminary data.</text>
</comment>
<keyword evidence="3" id="KW-0408">Iron</keyword>
<feature type="domain" description="Fe2OG dioxygenase" evidence="5">
    <location>
        <begin position="183"/>
        <end position="292"/>
    </location>
</feature>
<keyword evidence="3" id="KW-0479">Metal-binding</keyword>
<dbReference type="PROSITE" id="PS51471">
    <property type="entry name" value="FE2OG_OXY"/>
    <property type="match status" value="1"/>
</dbReference>
<dbReference type="GO" id="GO:0051213">
    <property type="term" value="F:dioxygenase activity"/>
    <property type="evidence" value="ECO:0007669"/>
    <property type="project" value="UniProtKB-KW"/>
</dbReference>